<evidence type="ECO:0000313" key="2">
    <source>
        <dbReference type="EMBL" id="EHY60939.1"/>
    </source>
</evidence>
<dbReference type="HOGENOM" id="CLU_1129069_0_0_1"/>
<evidence type="ECO:0000256" key="1">
    <source>
        <dbReference type="SAM" id="MobiDB-lite"/>
    </source>
</evidence>
<dbReference type="VEuPathDB" id="FungiDB:HMPREF1120_08882"/>
<feature type="region of interest" description="Disordered" evidence="1">
    <location>
        <begin position="98"/>
        <end position="159"/>
    </location>
</feature>
<protein>
    <submittedName>
        <fullName evidence="2">Uncharacterized protein</fullName>
    </submittedName>
</protein>
<evidence type="ECO:0000313" key="3">
    <source>
        <dbReference type="Proteomes" id="UP000007304"/>
    </source>
</evidence>
<gene>
    <name evidence="2" type="ORF">HMPREF1120_08882</name>
</gene>
<organism evidence="2 3">
    <name type="scientific">Exophiala dermatitidis (strain ATCC 34100 / CBS 525.76 / NIH/UT8656)</name>
    <name type="common">Black yeast</name>
    <name type="synonym">Wangiella dermatitidis</name>
    <dbReference type="NCBI Taxonomy" id="858893"/>
    <lineage>
        <taxon>Eukaryota</taxon>
        <taxon>Fungi</taxon>
        <taxon>Dikarya</taxon>
        <taxon>Ascomycota</taxon>
        <taxon>Pezizomycotina</taxon>
        <taxon>Eurotiomycetes</taxon>
        <taxon>Chaetothyriomycetidae</taxon>
        <taxon>Chaetothyriales</taxon>
        <taxon>Herpotrichiellaceae</taxon>
        <taxon>Exophiala</taxon>
    </lineage>
</organism>
<name>H6CAZ2_EXODN</name>
<reference evidence="2" key="1">
    <citation type="submission" date="2011-07" db="EMBL/GenBank/DDBJ databases">
        <title>The Genome Sequence of Exophiala (Wangiella) dermatitidis NIH/UT8656.</title>
        <authorList>
            <consortium name="The Broad Institute Genome Sequencing Platform"/>
            <person name="Cuomo C."/>
            <person name="Wang Z."/>
            <person name="Hunicke-Smith S."/>
            <person name="Szanislo P.J."/>
            <person name="Earl A."/>
            <person name="Young S.K."/>
            <person name="Zeng Q."/>
            <person name="Gargeya S."/>
            <person name="Fitzgerald M."/>
            <person name="Haas B."/>
            <person name="Abouelleil A."/>
            <person name="Alvarado L."/>
            <person name="Arachchi H.M."/>
            <person name="Berlin A."/>
            <person name="Brown A."/>
            <person name="Chapman S.B."/>
            <person name="Chen Z."/>
            <person name="Dunbar C."/>
            <person name="Freedman E."/>
            <person name="Gearin G."/>
            <person name="Gellesch M."/>
            <person name="Goldberg J."/>
            <person name="Griggs A."/>
            <person name="Gujja S."/>
            <person name="Heiman D."/>
            <person name="Howarth C."/>
            <person name="Larson L."/>
            <person name="Lui A."/>
            <person name="MacDonald P.J.P."/>
            <person name="Montmayeur A."/>
            <person name="Murphy C."/>
            <person name="Neiman D."/>
            <person name="Pearson M."/>
            <person name="Priest M."/>
            <person name="Roberts A."/>
            <person name="Saif S."/>
            <person name="Shea T."/>
            <person name="Shenoy N."/>
            <person name="Sisk P."/>
            <person name="Stolte C."/>
            <person name="Sykes S."/>
            <person name="Wortman J."/>
            <person name="Nusbaum C."/>
            <person name="Birren B."/>
        </authorList>
    </citation>
    <scope>NUCLEOTIDE SEQUENCE</scope>
    <source>
        <strain evidence="2">NIH/UT8656</strain>
    </source>
</reference>
<feature type="region of interest" description="Disordered" evidence="1">
    <location>
        <begin position="1"/>
        <end position="73"/>
    </location>
</feature>
<feature type="compositionally biased region" description="Basic residues" evidence="1">
    <location>
        <begin position="139"/>
        <end position="148"/>
    </location>
</feature>
<dbReference type="GeneID" id="20313521"/>
<sequence>MTPPNTWDLPVAPQRDDGSNALFSVGHKRKSLQHDEQQSDNDQCPPFKRCRTSKPSLLDKRDPNEVGKYQPEKVVEAQSLEAWIRTGSWPAQISRHVNQSGEVPGDPPPSDQGRRQPSHHILPHSPRRPTSEGISPKSRPIRPCRVRRPGQPAVGHDTGEAWALPADGIEPGLLYRSEKVSTPRPEILARISWRVPRPALSITSDTESSSATETSLTSCTTLWDSDFTLLDHEGTILQPESLSLAD</sequence>
<keyword evidence="3" id="KW-1185">Reference proteome</keyword>
<feature type="compositionally biased region" description="Basic and acidic residues" evidence="1">
    <location>
        <begin position="57"/>
        <end position="73"/>
    </location>
</feature>
<accession>H6CAZ2</accession>
<feature type="compositionally biased region" description="Basic residues" evidence="1">
    <location>
        <begin position="116"/>
        <end position="127"/>
    </location>
</feature>
<dbReference type="Proteomes" id="UP000007304">
    <property type="component" value="Unassembled WGS sequence"/>
</dbReference>
<dbReference type="RefSeq" id="XP_009161400.1">
    <property type="nucleotide sequence ID" value="XM_009163152.1"/>
</dbReference>
<proteinExistence type="predicted"/>
<dbReference type="EMBL" id="JH226137">
    <property type="protein sequence ID" value="EHY60939.1"/>
    <property type="molecule type" value="Genomic_DNA"/>
</dbReference>
<dbReference type="InParanoid" id="H6CAZ2"/>
<dbReference type="AlphaFoldDB" id="H6CAZ2"/>